<dbReference type="GO" id="GO:0016740">
    <property type="term" value="F:transferase activity"/>
    <property type="evidence" value="ECO:0007669"/>
    <property type="project" value="UniProtKB-KW"/>
</dbReference>
<keyword evidence="2" id="KW-0808">Transferase</keyword>
<dbReference type="AlphaFoldDB" id="R7SWY8"/>
<dbReference type="InterPro" id="IPR029063">
    <property type="entry name" value="SAM-dependent_MTases_sf"/>
</dbReference>
<evidence type="ECO:0000256" key="1">
    <source>
        <dbReference type="ARBA" id="ARBA00005179"/>
    </source>
</evidence>
<dbReference type="PANTHER" id="PTHR35897">
    <property type="entry name" value="METHYLTRANSFERASE AUSD"/>
    <property type="match status" value="1"/>
</dbReference>
<dbReference type="GeneID" id="18843126"/>
<dbReference type="Gene3D" id="3.40.50.150">
    <property type="entry name" value="Vaccinia Virus protein VP39"/>
    <property type="match status" value="1"/>
</dbReference>
<dbReference type="InterPro" id="IPR051654">
    <property type="entry name" value="Meroterpenoid_MTases"/>
</dbReference>
<evidence type="ECO:0000313" key="5">
    <source>
        <dbReference type="EMBL" id="EJF60606.1"/>
    </source>
</evidence>
<evidence type="ECO:0000256" key="2">
    <source>
        <dbReference type="ARBA" id="ARBA00022679"/>
    </source>
</evidence>
<evidence type="ECO:0008006" key="7">
    <source>
        <dbReference type="Google" id="ProtNLM"/>
    </source>
</evidence>
<organism evidence="5 6">
    <name type="scientific">Dichomitus squalens (strain LYAD-421)</name>
    <name type="common">Western red white-rot fungus</name>
    <dbReference type="NCBI Taxonomy" id="732165"/>
    <lineage>
        <taxon>Eukaryota</taxon>
        <taxon>Fungi</taxon>
        <taxon>Dikarya</taxon>
        <taxon>Basidiomycota</taxon>
        <taxon>Agaricomycotina</taxon>
        <taxon>Agaricomycetes</taxon>
        <taxon>Polyporales</taxon>
        <taxon>Polyporaceae</taxon>
        <taxon>Dichomitus</taxon>
    </lineage>
</organism>
<protein>
    <recommendedName>
        <fullName evidence="7">Methyltransferase type 11 domain-containing protein</fullName>
    </recommendedName>
</protein>
<evidence type="ECO:0000256" key="3">
    <source>
        <dbReference type="ARBA" id="ARBA00022691"/>
    </source>
</evidence>
<comment type="pathway">
    <text evidence="1">Secondary metabolite biosynthesis.</text>
</comment>
<dbReference type="EMBL" id="JH719415">
    <property type="protein sequence ID" value="EJF60606.1"/>
    <property type="molecule type" value="Genomic_DNA"/>
</dbReference>
<dbReference type="KEGG" id="dsq:DICSQDRAFT_62522"/>
<dbReference type="Proteomes" id="UP000053319">
    <property type="component" value="Unassembled WGS sequence"/>
</dbReference>
<proteinExistence type="inferred from homology"/>
<gene>
    <name evidence="5" type="ORF">DICSQDRAFT_62522</name>
</gene>
<name>R7SWY8_DICSQ</name>
<keyword evidence="3" id="KW-0949">S-adenosyl-L-methionine</keyword>
<accession>R7SWY8</accession>
<dbReference type="OrthoDB" id="2094832at2759"/>
<dbReference type="OMA" id="VKHERIN"/>
<sequence>MSTTTETTVIAAKVALPWVSLEESEKFYNLNEQEIAFFKSATGIHDEAALKEHMIAIQREAYAIHAFPCIRMFSFTKLKLARLPGYEKLLELGKSRKNPIFLDIGCCCKLYAFLFGNDVRKLVADGYPMESCMATDLHPEFLKLGHKLFNTTPETYRVPFLAGDSLNPEFLAVTHPFYTKPYTTVPKLSSLTSLNPLHGHVSAISVCSVFHVFDEAGQLQLARAIAGLLSPETGSMLIGVHSGRPEKGTFITRAGGKDVSTFYHSPESWTALWDGELFVKGTVKVETKLIETGGWDFQENTDRYWFLYWCVTRV</sequence>
<evidence type="ECO:0000313" key="6">
    <source>
        <dbReference type="Proteomes" id="UP000053319"/>
    </source>
</evidence>
<reference evidence="5 6" key="1">
    <citation type="journal article" date="2012" name="Science">
        <title>The Paleozoic origin of enzymatic lignin decomposition reconstructed from 31 fungal genomes.</title>
        <authorList>
            <person name="Floudas D."/>
            <person name="Binder M."/>
            <person name="Riley R."/>
            <person name="Barry K."/>
            <person name="Blanchette R.A."/>
            <person name="Henrissat B."/>
            <person name="Martinez A.T."/>
            <person name="Otillar R."/>
            <person name="Spatafora J.W."/>
            <person name="Yadav J.S."/>
            <person name="Aerts A."/>
            <person name="Benoit I."/>
            <person name="Boyd A."/>
            <person name="Carlson A."/>
            <person name="Copeland A."/>
            <person name="Coutinho P.M."/>
            <person name="de Vries R.P."/>
            <person name="Ferreira P."/>
            <person name="Findley K."/>
            <person name="Foster B."/>
            <person name="Gaskell J."/>
            <person name="Glotzer D."/>
            <person name="Gorecki P."/>
            <person name="Heitman J."/>
            <person name="Hesse C."/>
            <person name="Hori C."/>
            <person name="Igarashi K."/>
            <person name="Jurgens J.A."/>
            <person name="Kallen N."/>
            <person name="Kersten P."/>
            <person name="Kohler A."/>
            <person name="Kuees U."/>
            <person name="Kumar T.K.A."/>
            <person name="Kuo A."/>
            <person name="LaButti K."/>
            <person name="Larrondo L.F."/>
            <person name="Lindquist E."/>
            <person name="Ling A."/>
            <person name="Lombard V."/>
            <person name="Lucas S."/>
            <person name="Lundell T."/>
            <person name="Martin R."/>
            <person name="McLaughlin D.J."/>
            <person name="Morgenstern I."/>
            <person name="Morin E."/>
            <person name="Murat C."/>
            <person name="Nagy L.G."/>
            <person name="Nolan M."/>
            <person name="Ohm R.A."/>
            <person name="Patyshakuliyeva A."/>
            <person name="Rokas A."/>
            <person name="Ruiz-Duenas F.J."/>
            <person name="Sabat G."/>
            <person name="Salamov A."/>
            <person name="Samejima M."/>
            <person name="Schmutz J."/>
            <person name="Slot J.C."/>
            <person name="St John F."/>
            <person name="Stenlid J."/>
            <person name="Sun H."/>
            <person name="Sun S."/>
            <person name="Syed K."/>
            <person name="Tsang A."/>
            <person name="Wiebenga A."/>
            <person name="Young D."/>
            <person name="Pisabarro A."/>
            <person name="Eastwood D.C."/>
            <person name="Martin F."/>
            <person name="Cullen D."/>
            <person name="Grigoriev I.V."/>
            <person name="Hibbett D.S."/>
        </authorList>
    </citation>
    <scope>NUCLEOTIDE SEQUENCE [LARGE SCALE GENOMIC DNA]</scope>
    <source>
        <strain evidence="5 6">LYAD-421 SS1</strain>
    </source>
</reference>
<dbReference type="HOGENOM" id="CLU_051542_1_1_1"/>
<dbReference type="SUPFAM" id="SSF53335">
    <property type="entry name" value="S-adenosyl-L-methionine-dependent methyltransferases"/>
    <property type="match status" value="1"/>
</dbReference>
<dbReference type="PANTHER" id="PTHR35897:SF1">
    <property type="entry name" value="METHYLTRANSFERASE AUSD"/>
    <property type="match status" value="1"/>
</dbReference>
<dbReference type="RefSeq" id="XP_007366745.1">
    <property type="nucleotide sequence ID" value="XM_007366683.1"/>
</dbReference>
<evidence type="ECO:0000256" key="4">
    <source>
        <dbReference type="ARBA" id="ARBA00038314"/>
    </source>
</evidence>
<comment type="similarity">
    <text evidence="4">Belongs to the class I-like SAM-binding methyltransferase superfamily.</text>
</comment>